<evidence type="ECO:0000313" key="3">
    <source>
        <dbReference type="Proteomes" id="UP001150538"/>
    </source>
</evidence>
<protein>
    <submittedName>
        <fullName evidence="2">Uncharacterized protein</fullName>
    </submittedName>
</protein>
<feature type="region of interest" description="Disordered" evidence="1">
    <location>
        <begin position="92"/>
        <end position="115"/>
    </location>
</feature>
<dbReference type="EMBL" id="JANBPU010000273">
    <property type="protein sequence ID" value="KAJ1913281.1"/>
    <property type="molecule type" value="Genomic_DNA"/>
</dbReference>
<feature type="compositionally biased region" description="Basic and acidic residues" evidence="1">
    <location>
        <begin position="106"/>
        <end position="115"/>
    </location>
</feature>
<gene>
    <name evidence="2" type="ORF">H4219_005274</name>
</gene>
<feature type="compositionally biased region" description="Polar residues" evidence="1">
    <location>
        <begin position="47"/>
        <end position="67"/>
    </location>
</feature>
<feature type="region of interest" description="Disordered" evidence="1">
    <location>
        <begin position="1"/>
        <end position="77"/>
    </location>
</feature>
<proteinExistence type="predicted"/>
<feature type="compositionally biased region" description="Polar residues" evidence="1">
    <location>
        <begin position="1"/>
        <end position="20"/>
    </location>
</feature>
<keyword evidence="3" id="KW-1185">Reference proteome</keyword>
<dbReference type="Proteomes" id="UP001150538">
    <property type="component" value="Unassembled WGS sequence"/>
</dbReference>
<dbReference type="AlphaFoldDB" id="A0A9W7ZTM5"/>
<sequence length="286" mass="31836">MNPTTISKPSEDSTAPNSLNMALGSPISPPRLAKTPVHKKPAAMLTPPSSSSQKSTCEQNYTTTAQTPLYRRKSSRRNGDVLAGFYQGPAHRKILLPTPPRSTKPKPSDVHNKREICSNPAPVFSLSKRMVHEGQKCQGGGRQCDEYGKIDIYFDVFADTKRAGRLLEENFDLSIRAKLLSDEIADVRGFLSETEKLTMDQSIEHWNSQASRGKLKPDLPRDFGRIESIASMGRPSESALNYEMWLKCGQIAKLVRNNLFLKSRLECLSRISDDLSSICSKRAPLD</sequence>
<evidence type="ECO:0000313" key="2">
    <source>
        <dbReference type="EMBL" id="KAJ1913281.1"/>
    </source>
</evidence>
<organism evidence="2 3">
    <name type="scientific">Mycoemilia scoparia</name>
    <dbReference type="NCBI Taxonomy" id="417184"/>
    <lineage>
        <taxon>Eukaryota</taxon>
        <taxon>Fungi</taxon>
        <taxon>Fungi incertae sedis</taxon>
        <taxon>Zoopagomycota</taxon>
        <taxon>Kickxellomycotina</taxon>
        <taxon>Kickxellomycetes</taxon>
        <taxon>Kickxellales</taxon>
        <taxon>Kickxellaceae</taxon>
        <taxon>Mycoemilia</taxon>
    </lineage>
</organism>
<reference evidence="2" key="1">
    <citation type="submission" date="2022-07" db="EMBL/GenBank/DDBJ databases">
        <title>Phylogenomic reconstructions and comparative analyses of Kickxellomycotina fungi.</title>
        <authorList>
            <person name="Reynolds N.K."/>
            <person name="Stajich J.E."/>
            <person name="Barry K."/>
            <person name="Grigoriev I.V."/>
            <person name="Crous P."/>
            <person name="Smith M.E."/>
        </authorList>
    </citation>
    <scope>NUCLEOTIDE SEQUENCE</scope>
    <source>
        <strain evidence="2">NBRC 100468</strain>
    </source>
</reference>
<evidence type="ECO:0000256" key="1">
    <source>
        <dbReference type="SAM" id="MobiDB-lite"/>
    </source>
</evidence>
<accession>A0A9W7ZTM5</accession>
<name>A0A9W7ZTM5_9FUNG</name>
<comment type="caution">
    <text evidence="2">The sequence shown here is derived from an EMBL/GenBank/DDBJ whole genome shotgun (WGS) entry which is preliminary data.</text>
</comment>